<dbReference type="GO" id="GO:0016787">
    <property type="term" value="F:hydrolase activity"/>
    <property type="evidence" value="ECO:0007669"/>
    <property type="project" value="UniProtKB-KW"/>
</dbReference>
<dbReference type="PRINTS" id="PR00412">
    <property type="entry name" value="EPOXHYDRLASE"/>
</dbReference>
<protein>
    <submittedName>
        <fullName evidence="1">Hydrolase</fullName>
    </submittedName>
</protein>
<dbReference type="Pfam" id="PF12697">
    <property type="entry name" value="Abhydrolase_6"/>
    <property type="match status" value="1"/>
</dbReference>
<dbReference type="OrthoDB" id="9799989at2"/>
<dbReference type="PANTHER" id="PTHR43798:SF33">
    <property type="entry name" value="HYDROLASE, PUTATIVE (AFU_ORTHOLOGUE AFUA_2G14860)-RELATED"/>
    <property type="match status" value="1"/>
</dbReference>
<dbReference type="InterPro" id="IPR050266">
    <property type="entry name" value="AB_hydrolase_sf"/>
</dbReference>
<dbReference type="GeneID" id="61528069"/>
<dbReference type="STRING" id="190721.ACS15_3959"/>
<evidence type="ECO:0000313" key="2">
    <source>
        <dbReference type="Proteomes" id="UP000078572"/>
    </source>
</evidence>
<dbReference type="EMBL" id="CP016023">
    <property type="protein sequence ID" value="ANJ74629.1"/>
    <property type="molecule type" value="Genomic_DNA"/>
</dbReference>
<dbReference type="GO" id="GO:0016020">
    <property type="term" value="C:membrane"/>
    <property type="evidence" value="ECO:0007669"/>
    <property type="project" value="TreeGrafter"/>
</dbReference>
<organism evidence="1 2">
    <name type="scientific">Ralstonia insidiosa</name>
    <dbReference type="NCBI Taxonomy" id="190721"/>
    <lineage>
        <taxon>Bacteria</taxon>
        <taxon>Pseudomonadati</taxon>
        <taxon>Pseudomonadota</taxon>
        <taxon>Betaproteobacteria</taxon>
        <taxon>Burkholderiales</taxon>
        <taxon>Burkholderiaceae</taxon>
        <taxon>Ralstonia</taxon>
    </lineage>
</organism>
<dbReference type="AlphaFoldDB" id="A0A192A2L5"/>
<sequence length="298" mass="32610">MLGSLVDSLLTRFSKLHPKRQGGDVLPTFQVNTPVGPIRAYDSGTTKPCIVFVPDGPNVIEHYAVLIGLLAQRFRVVCFDMPGFGFSFPQPTYTHSLVQGAKAVLGVLDALGIKTAALAFSCANGFYALQTARMAPERITHLVLSQTPSLPAMHAWAHRNVPRPLHVPVIGQVAAWLFRQKAAHRWYSRALPRTTDTQPFQQTAHHALSGGGCFCLAGVVQGLMRENAATQQAVTTPCTIIWGTQDHSHRDTDPDSLRACIPHAEMLRFEDCGHFPDIEQPERYAAILIERIAGNGAM</sequence>
<name>A0A192A2L5_9RALS</name>
<dbReference type="PANTHER" id="PTHR43798">
    <property type="entry name" value="MONOACYLGLYCEROL LIPASE"/>
    <property type="match status" value="1"/>
</dbReference>
<dbReference type="SUPFAM" id="SSF53474">
    <property type="entry name" value="alpha/beta-Hydrolases"/>
    <property type="match status" value="1"/>
</dbReference>
<dbReference type="InterPro" id="IPR029058">
    <property type="entry name" value="AB_hydrolase_fold"/>
</dbReference>
<dbReference type="RefSeq" id="WP_064806631.1">
    <property type="nucleotide sequence ID" value="NZ_CP016023.1"/>
</dbReference>
<proteinExistence type="predicted"/>
<reference evidence="2" key="1">
    <citation type="submission" date="2016-06" db="EMBL/GenBank/DDBJ databases">
        <authorList>
            <person name="Xu Y."/>
            <person name="Nagy A."/>
            <person name="Yan X."/>
            <person name="Kim S.W."/>
            <person name="Haley B."/>
            <person name="Liu N.T."/>
            <person name="Nou X."/>
        </authorList>
    </citation>
    <scope>NUCLEOTIDE SEQUENCE [LARGE SCALE GENOMIC DNA]</scope>
    <source>
        <strain evidence="2">ATCC 49129</strain>
    </source>
</reference>
<dbReference type="InterPro" id="IPR000639">
    <property type="entry name" value="Epox_hydrolase-like"/>
</dbReference>
<keyword evidence="2" id="KW-1185">Reference proteome</keyword>
<keyword evidence="1" id="KW-0378">Hydrolase</keyword>
<evidence type="ECO:0000313" key="1">
    <source>
        <dbReference type="EMBL" id="ANJ74629.1"/>
    </source>
</evidence>
<dbReference type="Proteomes" id="UP000078572">
    <property type="component" value="Chromosome 2"/>
</dbReference>
<gene>
    <name evidence="1" type="ORF">A9Y76_18740</name>
</gene>
<dbReference type="Gene3D" id="3.40.50.1820">
    <property type="entry name" value="alpha/beta hydrolase"/>
    <property type="match status" value="1"/>
</dbReference>
<dbReference type="InterPro" id="IPR000073">
    <property type="entry name" value="AB_hydrolase_1"/>
</dbReference>
<accession>A0A192A2L5</accession>